<protein>
    <submittedName>
        <fullName evidence="5">Pyruvate dehydrogenase E1 component beta subunit</fullName>
    </submittedName>
</protein>
<accession>A0A369A9B1</accession>
<evidence type="ECO:0000256" key="2">
    <source>
        <dbReference type="ARBA" id="ARBA00023002"/>
    </source>
</evidence>
<dbReference type="NCBIfam" id="NF006667">
    <property type="entry name" value="PRK09212.1"/>
    <property type="match status" value="1"/>
</dbReference>
<comment type="cofactor">
    <cofactor evidence="1">
        <name>thiamine diphosphate</name>
        <dbReference type="ChEBI" id="CHEBI:58937"/>
    </cofactor>
</comment>
<dbReference type="Pfam" id="PF02780">
    <property type="entry name" value="Transketolase_C"/>
    <property type="match status" value="1"/>
</dbReference>
<feature type="domain" description="Transketolase-like pyrimidine-binding" evidence="4">
    <location>
        <begin position="34"/>
        <end position="209"/>
    </location>
</feature>
<dbReference type="Gene3D" id="3.40.50.970">
    <property type="match status" value="1"/>
</dbReference>
<dbReference type="FunFam" id="3.40.50.920:FF:000001">
    <property type="entry name" value="Pyruvate dehydrogenase E1 beta subunit"/>
    <property type="match status" value="1"/>
</dbReference>
<dbReference type="PANTHER" id="PTHR43257:SF2">
    <property type="entry name" value="PYRUVATE DEHYDROGENASE E1 COMPONENT SUBUNIT BETA"/>
    <property type="match status" value="1"/>
</dbReference>
<dbReference type="SUPFAM" id="SSF52518">
    <property type="entry name" value="Thiamin diphosphate-binding fold (THDP-binding)"/>
    <property type="match status" value="1"/>
</dbReference>
<dbReference type="GO" id="GO:0016491">
    <property type="term" value="F:oxidoreductase activity"/>
    <property type="evidence" value="ECO:0007669"/>
    <property type="project" value="UniProtKB-KW"/>
</dbReference>
<dbReference type="CDD" id="cd07036">
    <property type="entry name" value="TPP_PYR_E1-PDHc-beta_like"/>
    <property type="match status" value="1"/>
</dbReference>
<keyword evidence="6" id="KW-1185">Reference proteome</keyword>
<dbReference type="InterPro" id="IPR029061">
    <property type="entry name" value="THDP-binding"/>
</dbReference>
<dbReference type="AlphaFoldDB" id="A0A369A9B1"/>
<organism evidence="5 6">
    <name type="scientific">Schleiferia thermophila</name>
    <dbReference type="NCBI Taxonomy" id="884107"/>
    <lineage>
        <taxon>Bacteria</taxon>
        <taxon>Pseudomonadati</taxon>
        <taxon>Bacteroidota</taxon>
        <taxon>Flavobacteriia</taxon>
        <taxon>Flavobacteriales</taxon>
        <taxon>Schleiferiaceae</taxon>
        <taxon>Schleiferia</taxon>
    </lineage>
</organism>
<dbReference type="Gene3D" id="3.40.50.920">
    <property type="match status" value="1"/>
</dbReference>
<dbReference type="NCBIfam" id="NF008854">
    <property type="entry name" value="PRK11892.1"/>
    <property type="match status" value="1"/>
</dbReference>
<dbReference type="FunFam" id="3.40.50.970:FF:000001">
    <property type="entry name" value="Pyruvate dehydrogenase E1 beta subunit"/>
    <property type="match status" value="1"/>
</dbReference>
<evidence type="ECO:0000256" key="1">
    <source>
        <dbReference type="ARBA" id="ARBA00001964"/>
    </source>
</evidence>
<dbReference type="PANTHER" id="PTHR43257">
    <property type="entry name" value="PYRUVATE DEHYDROGENASE E1 COMPONENT BETA SUBUNIT"/>
    <property type="match status" value="1"/>
</dbReference>
<evidence type="ECO:0000259" key="4">
    <source>
        <dbReference type="SMART" id="SM00861"/>
    </source>
</evidence>
<evidence type="ECO:0000313" key="5">
    <source>
        <dbReference type="EMBL" id="RCX05721.1"/>
    </source>
</evidence>
<dbReference type="EMBL" id="QPJS01000001">
    <property type="protein sequence ID" value="RCX05721.1"/>
    <property type="molecule type" value="Genomic_DNA"/>
</dbReference>
<evidence type="ECO:0000313" key="6">
    <source>
        <dbReference type="Proteomes" id="UP000253517"/>
    </source>
</evidence>
<name>A0A369A9B1_9FLAO</name>
<dbReference type="InterPro" id="IPR009014">
    <property type="entry name" value="Transketo_C/PFOR_II"/>
</dbReference>
<evidence type="ECO:0000256" key="3">
    <source>
        <dbReference type="ARBA" id="ARBA00023052"/>
    </source>
</evidence>
<keyword evidence="2" id="KW-0560">Oxidoreductase</keyword>
<sequence length="356" mass="39563">MPEHTDKNSFDPVHRNLFLHDVEKSIKEIVMRVIQFREAIAEAMSEEMRRDERVFLMGEEVAEYNGAYKASKGMLDEFGPKRVIDTPISELGFAGIGVGAAMNGLRPIIEFMTFNFSLVAIDQVINNAAKIRQMSGGQFSIPIVFRGPTASAGQLAATHSQAFESWYANCPGLKVVVPSNPYDAKGLLKSAIRDDDPVIFMESEQMYGDKAEVPEEEYLIPIGKADIKRQGSDVTIVSFGKIIKVAYSAAEELAKEGISCEIIDLRTVRPIDYDTVLSSVKKTNRLVIVEEAWPLGSIATEITFAVQRLAFDYLDAPVRRITSKDTPMAYAPTLVEAYLPQPKEVIRAVRDVLYLS</sequence>
<comment type="caution">
    <text evidence="5">The sequence shown here is derived from an EMBL/GenBank/DDBJ whole genome shotgun (WGS) entry which is preliminary data.</text>
</comment>
<keyword evidence="3" id="KW-0786">Thiamine pyrophosphate</keyword>
<reference evidence="5 6" key="1">
    <citation type="submission" date="2018-07" db="EMBL/GenBank/DDBJ databases">
        <title>Genomic Encyclopedia of Type Strains, Phase IV (KMG-IV): sequencing the most valuable type-strain genomes for metagenomic binning, comparative biology and taxonomic classification.</title>
        <authorList>
            <person name="Goeker M."/>
        </authorList>
    </citation>
    <scope>NUCLEOTIDE SEQUENCE [LARGE SCALE GENOMIC DNA]</scope>
    <source>
        <strain evidence="5 6">DSM 21410</strain>
    </source>
</reference>
<keyword evidence="5" id="KW-0670">Pyruvate</keyword>
<dbReference type="InterPro" id="IPR033248">
    <property type="entry name" value="Transketolase_C"/>
</dbReference>
<dbReference type="InterPro" id="IPR005475">
    <property type="entry name" value="Transketolase-like_Pyr-bd"/>
</dbReference>
<dbReference type="SMART" id="SM00861">
    <property type="entry name" value="Transket_pyr"/>
    <property type="match status" value="1"/>
</dbReference>
<gene>
    <name evidence="5" type="ORF">DES35_1011009</name>
</gene>
<proteinExistence type="predicted"/>
<dbReference type="SUPFAM" id="SSF52922">
    <property type="entry name" value="TK C-terminal domain-like"/>
    <property type="match status" value="1"/>
</dbReference>
<dbReference type="Proteomes" id="UP000253517">
    <property type="component" value="Unassembled WGS sequence"/>
</dbReference>
<dbReference type="Pfam" id="PF02779">
    <property type="entry name" value="Transket_pyr"/>
    <property type="match status" value="1"/>
</dbReference>